<dbReference type="SUPFAM" id="SSF57716">
    <property type="entry name" value="Glucocorticoid receptor-like (DNA-binding domain)"/>
    <property type="match status" value="1"/>
</dbReference>
<evidence type="ECO:0000256" key="6">
    <source>
        <dbReference type="ARBA" id="ARBA00022705"/>
    </source>
</evidence>
<keyword evidence="15 19" id="KW-0234">DNA repair</keyword>
<dbReference type="SUPFAM" id="SSF50249">
    <property type="entry name" value="Nucleic acid-binding proteins"/>
    <property type="match status" value="1"/>
</dbReference>
<dbReference type="InterPro" id="IPR012310">
    <property type="entry name" value="DNA_ligase_ATP-dep_cent"/>
</dbReference>
<keyword evidence="4 19" id="KW-0436">Ligase</keyword>
<evidence type="ECO:0000256" key="1">
    <source>
        <dbReference type="ARBA" id="ARBA00001946"/>
    </source>
</evidence>
<dbReference type="Proteomes" id="UP000014500">
    <property type="component" value="Unassembled WGS sequence"/>
</dbReference>
<dbReference type="Pfam" id="PF04675">
    <property type="entry name" value="DNA_ligase_A_N"/>
    <property type="match status" value="1"/>
</dbReference>
<keyword evidence="13" id="KW-0460">Magnesium</keyword>
<feature type="domain" description="ATP-dependent DNA ligase family profile" evidence="23">
    <location>
        <begin position="485"/>
        <end position="619"/>
    </location>
</feature>
<dbReference type="Gene3D" id="2.40.50.140">
    <property type="entry name" value="Nucleic acid-binding proteins"/>
    <property type="match status" value="1"/>
</dbReference>
<evidence type="ECO:0000256" key="5">
    <source>
        <dbReference type="ARBA" id="ARBA00022618"/>
    </source>
</evidence>
<keyword evidence="5" id="KW-0132">Cell division</keyword>
<dbReference type="InterPro" id="IPR012308">
    <property type="entry name" value="DNA_ligase_ATP-dep_N"/>
</dbReference>
<dbReference type="PROSITE" id="PS00347">
    <property type="entry name" value="ZF_PARP_1"/>
    <property type="match status" value="1"/>
</dbReference>
<name>T1IZP4_STRMM</name>
<dbReference type="EMBL" id="AFFK01020498">
    <property type="status" value="NOT_ANNOTATED_CDS"/>
    <property type="molecule type" value="Genomic_DNA"/>
</dbReference>
<comment type="similarity">
    <text evidence="3 20">Belongs to the ATP-dependent DNA ligase family.</text>
</comment>
<dbReference type="AlphaFoldDB" id="T1IZP4"/>
<evidence type="ECO:0000256" key="14">
    <source>
        <dbReference type="ARBA" id="ARBA00023172"/>
    </source>
</evidence>
<dbReference type="InterPro" id="IPR012309">
    <property type="entry name" value="DNA_ligase_ATP-dep_C"/>
</dbReference>
<dbReference type="FunFam" id="2.40.50.140:FF:000085">
    <property type="entry name" value="DNA ligase"/>
    <property type="match status" value="1"/>
</dbReference>
<dbReference type="SUPFAM" id="SSF52113">
    <property type="entry name" value="BRCT domain"/>
    <property type="match status" value="1"/>
</dbReference>
<evidence type="ECO:0000256" key="4">
    <source>
        <dbReference type="ARBA" id="ARBA00022598"/>
    </source>
</evidence>
<dbReference type="EnsemblMetazoa" id="SMAR006726-RA">
    <property type="protein sequence ID" value="SMAR006726-PA"/>
    <property type="gene ID" value="SMAR006726"/>
</dbReference>
<keyword evidence="17" id="KW-0131">Cell cycle</keyword>
<evidence type="ECO:0000256" key="15">
    <source>
        <dbReference type="ARBA" id="ARBA00023204"/>
    </source>
</evidence>
<comment type="cofactor">
    <cofactor evidence="1">
        <name>Mg(2+)</name>
        <dbReference type="ChEBI" id="CHEBI:18420"/>
    </cofactor>
</comment>
<reference evidence="26" key="1">
    <citation type="submission" date="2011-05" db="EMBL/GenBank/DDBJ databases">
        <authorList>
            <person name="Richards S.R."/>
            <person name="Qu J."/>
            <person name="Jiang H."/>
            <person name="Jhangiani S.N."/>
            <person name="Agravi P."/>
            <person name="Goodspeed R."/>
            <person name="Gross S."/>
            <person name="Mandapat C."/>
            <person name="Jackson L."/>
            <person name="Mathew T."/>
            <person name="Pu L."/>
            <person name="Thornton R."/>
            <person name="Saada N."/>
            <person name="Wilczek-Boney K.B."/>
            <person name="Lee S."/>
            <person name="Kovar C."/>
            <person name="Wu Y."/>
            <person name="Scherer S.E."/>
            <person name="Worley K.C."/>
            <person name="Muzny D.M."/>
            <person name="Gibbs R."/>
        </authorList>
    </citation>
    <scope>NUCLEOTIDE SEQUENCE</scope>
    <source>
        <strain evidence="26">Brora</strain>
    </source>
</reference>
<dbReference type="CDD" id="cd07902">
    <property type="entry name" value="Adenylation_DNA_ligase_III"/>
    <property type="match status" value="1"/>
</dbReference>
<feature type="region of interest" description="Disordered" evidence="21">
    <location>
        <begin position="738"/>
        <end position="820"/>
    </location>
</feature>
<keyword evidence="9 19" id="KW-0227">DNA damage</keyword>
<dbReference type="GO" id="GO:0071897">
    <property type="term" value="P:DNA biosynthetic process"/>
    <property type="evidence" value="ECO:0007669"/>
    <property type="project" value="InterPro"/>
</dbReference>
<sequence length="951" mass="107179">MSENRYCIDYARLGTAGCKKCKTKIAKGTLRIAKVVSNPFSEDAGDMKQWFHVNCIFEMLKRARATTKKIEEPDDLEGWDTVKKEDQKLVLQCIKDFGSKTPTKTTKAAAAGKQQDVTPKKGAVKNKEDVTPKKGDSTLKDDGKLMADKGNSSSDLKNVVDSTDEKRADNSFREFRKLCASIADENGYLAKTNIVAKFIADGSSGDGFQGNLYLWIKLLLPGIVKRIYNIQSKQLVKLFSNIFGTYLEEMIEDLEDGDAAETIKTFYEKSTLCPPIKKSTLTLQEIDAYLEDLSNVTKEDDQMRILTKITKRCTSNDLKMVVRLIKHDLRINSGAKHILDAVHPDAYRAFQTSRNLKDVIEMVQAKSNGGGSLKIKASLMTPVLPMLAEACKSVEYAMNKCPKGMFAEIKYDGERVQVHKQGSNFSYFSRSLKPVLPHKVQHFKDYIPTAFPNANDLILDSEVLLIDTITGIPLPFGTLGKHKKTAFKDANVCLFVFDCIYYNGESLMDKPLNKRKEMLQKVMQEIPNHIMFSEMKVITKADQLNDMITKILRRGLEGLVLKDYQGIYEPGRRHWLKVKKDYLHEGALADTADLVVLGAFYGTGNKGGMMSTFLMGCFDPLRKKWCTVTKVHGGHDDATLKRLQKELKMEKISKDADKVPKWLDVHKNMVPDFVCENPEDSQVWEITGAEFSKTEIHTADGISIRFPRVTKIRKDKDWKTATNLDELRVLFKVSRDPSNLPDLGSSTSSKKSDDNGDHYGSETDVDEEMLSDTEVALKKPKTPVKRGKRSSGDDSDGSPVKKVARQTKLPFTRSPKKEAEKSKPVCKYGASCYLTKKAHREEFEHPPKSTIAKHPTKNPLPDVFTDVIIYLSKDEDDFDDLCRYIIAYDGELVNELNAVNATHVVTSDMIKLKRIEKKLSVKAEIVSIDWLQDCIKSKQLKPTGPYLHSRK</sequence>
<dbReference type="InterPro" id="IPR001510">
    <property type="entry name" value="Znf_PARP"/>
</dbReference>
<evidence type="ECO:0000259" key="22">
    <source>
        <dbReference type="PROSITE" id="PS50064"/>
    </source>
</evidence>
<keyword evidence="7" id="KW-0479">Metal-binding</keyword>
<dbReference type="Gene3D" id="3.30.470.30">
    <property type="entry name" value="DNA ligase/mRNA capping enzyme"/>
    <property type="match status" value="1"/>
</dbReference>
<dbReference type="InterPro" id="IPR036420">
    <property type="entry name" value="BRCT_dom_sf"/>
</dbReference>
<dbReference type="InterPro" id="IPR050191">
    <property type="entry name" value="ATP-dep_DNA_ligase"/>
</dbReference>
<dbReference type="SUPFAM" id="SSF56091">
    <property type="entry name" value="DNA ligase/mRNA capping enzyme, catalytic domain"/>
    <property type="match status" value="1"/>
</dbReference>
<dbReference type="InterPro" id="IPR036957">
    <property type="entry name" value="Znf_PARP_sf"/>
</dbReference>
<keyword evidence="12 19" id="KW-0067">ATP-binding</keyword>
<dbReference type="GO" id="GO:0006273">
    <property type="term" value="P:lagging strand elongation"/>
    <property type="evidence" value="ECO:0007669"/>
    <property type="project" value="TreeGrafter"/>
</dbReference>
<dbReference type="FunFam" id="3.30.470.30:FF:000003">
    <property type="entry name" value="DNA ligase"/>
    <property type="match status" value="1"/>
</dbReference>
<dbReference type="GO" id="GO:0003677">
    <property type="term" value="F:DNA binding"/>
    <property type="evidence" value="ECO:0007669"/>
    <property type="project" value="InterPro"/>
</dbReference>
<dbReference type="PANTHER" id="PTHR45674:SF9">
    <property type="entry name" value="DNA LIGASE 3"/>
    <property type="match status" value="1"/>
</dbReference>
<feature type="region of interest" description="Disordered" evidence="21">
    <location>
        <begin position="101"/>
        <end position="162"/>
    </location>
</feature>
<dbReference type="SMART" id="SM00292">
    <property type="entry name" value="BRCT"/>
    <property type="match status" value="1"/>
</dbReference>
<dbReference type="CDD" id="cd07967">
    <property type="entry name" value="OBF_DNA_ligase_III"/>
    <property type="match status" value="1"/>
</dbReference>
<dbReference type="Pfam" id="PF04679">
    <property type="entry name" value="DNA_ligase_A_C"/>
    <property type="match status" value="1"/>
</dbReference>
<dbReference type="InterPro" id="IPR016059">
    <property type="entry name" value="DNA_ligase_ATP-dep_CS"/>
</dbReference>
<dbReference type="EC" id="6.5.1.1" evidence="19"/>
<evidence type="ECO:0000256" key="3">
    <source>
        <dbReference type="ARBA" id="ARBA00007572"/>
    </source>
</evidence>
<dbReference type="PROSITE" id="PS50160">
    <property type="entry name" value="DNA_LIGASE_A3"/>
    <property type="match status" value="1"/>
</dbReference>
<dbReference type="GO" id="GO:0006302">
    <property type="term" value="P:double-strand break repair"/>
    <property type="evidence" value="ECO:0007669"/>
    <property type="project" value="TreeGrafter"/>
</dbReference>
<dbReference type="InterPro" id="IPR001357">
    <property type="entry name" value="BRCT_dom"/>
</dbReference>
<dbReference type="FunFam" id="1.10.3260.10:FF:000002">
    <property type="entry name" value="DNA ligase"/>
    <property type="match status" value="1"/>
</dbReference>
<keyword evidence="10" id="KW-0863">Zinc-finger</keyword>
<dbReference type="InterPro" id="IPR000977">
    <property type="entry name" value="DNA_ligase_ATP-dep"/>
</dbReference>
<evidence type="ECO:0000256" key="10">
    <source>
        <dbReference type="ARBA" id="ARBA00022771"/>
    </source>
</evidence>
<evidence type="ECO:0000259" key="23">
    <source>
        <dbReference type="PROSITE" id="PS50160"/>
    </source>
</evidence>
<dbReference type="SMART" id="SM01336">
    <property type="entry name" value="zf-PARP"/>
    <property type="match status" value="1"/>
</dbReference>
<evidence type="ECO:0000256" key="11">
    <source>
        <dbReference type="ARBA" id="ARBA00022833"/>
    </source>
</evidence>
<evidence type="ECO:0000256" key="19">
    <source>
        <dbReference type="RuleBase" id="RU000617"/>
    </source>
</evidence>
<dbReference type="Gene3D" id="3.30.1490.70">
    <property type="match status" value="1"/>
</dbReference>
<evidence type="ECO:0000256" key="16">
    <source>
        <dbReference type="ARBA" id="ARBA00023242"/>
    </source>
</evidence>
<keyword evidence="26" id="KW-1185">Reference proteome</keyword>
<evidence type="ECO:0000256" key="18">
    <source>
        <dbReference type="ARBA" id="ARBA00034003"/>
    </source>
</evidence>
<dbReference type="InterPro" id="IPR036599">
    <property type="entry name" value="DNA_ligase_N_sf"/>
</dbReference>
<evidence type="ECO:0000256" key="20">
    <source>
        <dbReference type="RuleBase" id="RU004196"/>
    </source>
</evidence>
<keyword evidence="14 19" id="KW-0233">DNA recombination</keyword>
<organism evidence="25 26">
    <name type="scientific">Strigamia maritima</name>
    <name type="common">European centipede</name>
    <name type="synonym">Geophilus maritimus</name>
    <dbReference type="NCBI Taxonomy" id="126957"/>
    <lineage>
        <taxon>Eukaryota</taxon>
        <taxon>Metazoa</taxon>
        <taxon>Ecdysozoa</taxon>
        <taxon>Arthropoda</taxon>
        <taxon>Myriapoda</taxon>
        <taxon>Chilopoda</taxon>
        <taxon>Pleurostigmophora</taxon>
        <taxon>Geophilomorpha</taxon>
        <taxon>Linotaeniidae</taxon>
        <taxon>Strigamia</taxon>
    </lineage>
</organism>
<dbReference type="HOGENOM" id="CLU_011787_0_0_1"/>
<dbReference type="Pfam" id="PF16759">
    <property type="entry name" value="LIG3_BRCT"/>
    <property type="match status" value="1"/>
</dbReference>
<dbReference type="GO" id="GO:0003910">
    <property type="term" value="F:DNA ligase (ATP) activity"/>
    <property type="evidence" value="ECO:0007669"/>
    <property type="project" value="UniProtKB-EC"/>
</dbReference>
<proteinExistence type="inferred from homology"/>
<evidence type="ECO:0000256" key="12">
    <source>
        <dbReference type="ARBA" id="ARBA00022840"/>
    </source>
</evidence>
<keyword evidence="11" id="KW-0862">Zinc</keyword>
<keyword evidence="6" id="KW-0235">DNA replication</keyword>
<comment type="catalytic activity">
    <reaction evidence="18 19">
        <text>ATP + (deoxyribonucleotide)n-3'-hydroxyl + 5'-phospho-(deoxyribonucleotide)m = (deoxyribonucleotide)n+m + AMP + diphosphate.</text>
        <dbReference type="EC" id="6.5.1.1"/>
    </reaction>
</comment>
<evidence type="ECO:0000256" key="21">
    <source>
        <dbReference type="SAM" id="MobiDB-lite"/>
    </source>
</evidence>
<dbReference type="STRING" id="126957.T1IZP4"/>
<dbReference type="PROSITE" id="PS50064">
    <property type="entry name" value="ZF_PARP_2"/>
    <property type="match status" value="1"/>
</dbReference>
<keyword evidence="16" id="KW-0539">Nucleus</keyword>
<feature type="compositionally biased region" description="Low complexity" evidence="21">
    <location>
        <begin position="101"/>
        <end position="113"/>
    </location>
</feature>
<protein>
    <recommendedName>
        <fullName evidence="19">DNA ligase</fullName>
        <ecNumber evidence="19">6.5.1.1</ecNumber>
    </recommendedName>
</protein>
<dbReference type="InterPro" id="IPR019406">
    <property type="entry name" value="APLF_PBZ"/>
</dbReference>
<dbReference type="SUPFAM" id="SSF117018">
    <property type="entry name" value="ATP-dependent DNA ligase DNA-binding domain"/>
    <property type="match status" value="1"/>
</dbReference>
<dbReference type="Pfam" id="PF01068">
    <property type="entry name" value="DNA_ligase_A_M"/>
    <property type="match status" value="1"/>
</dbReference>
<keyword evidence="8 19" id="KW-0547">Nucleotide-binding</keyword>
<feature type="compositionally biased region" description="Basic and acidic residues" evidence="21">
    <location>
        <begin position="125"/>
        <end position="147"/>
    </location>
</feature>
<accession>T1IZP4</accession>
<dbReference type="eggNOG" id="KOG4437">
    <property type="taxonomic scope" value="Eukaryota"/>
</dbReference>
<dbReference type="Pfam" id="PF00645">
    <property type="entry name" value="zf-PARP"/>
    <property type="match status" value="1"/>
</dbReference>
<dbReference type="Gene3D" id="1.10.3260.10">
    <property type="entry name" value="DNA ligase, ATP-dependent, N-terminal domain"/>
    <property type="match status" value="1"/>
</dbReference>
<dbReference type="Gene3D" id="3.30.1740.10">
    <property type="entry name" value="Zinc finger, PARP-type"/>
    <property type="match status" value="1"/>
</dbReference>
<evidence type="ECO:0000256" key="9">
    <source>
        <dbReference type="ARBA" id="ARBA00022763"/>
    </source>
</evidence>
<comment type="subcellular location">
    <subcellularLocation>
        <location evidence="2">Nucleus</location>
    </subcellularLocation>
</comment>
<evidence type="ECO:0000256" key="7">
    <source>
        <dbReference type="ARBA" id="ARBA00022723"/>
    </source>
</evidence>
<dbReference type="PROSITE" id="PS50172">
    <property type="entry name" value="BRCT"/>
    <property type="match status" value="1"/>
</dbReference>
<evidence type="ECO:0000256" key="13">
    <source>
        <dbReference type="ARBA" id="ARBA00022842"/>
    </source>
</evidence>
<dbReference type="GO" id="GO:0008270">
    <property type="term" value="F:zinc ion binding"/>
    <property type="evidence" value="ECO:0007669"/>
    <property type="project" value="UniProtKB-KW"/>
</dbReference>
<evidence type="ECO:0000256" key="2">
    <source>
        <dbReference type="ARBA" id="ARBA00004123"/>
    </source>
</evidence>
<dbReference type="PANTHER" id="PTHR45674">
    <property type="entry name" value="DNA LIGASE 1/3 FAMILY MEMBER"/>
    <property type="match status" value="1"/>
</dbReference>
<dbReference type="GO" id="GO:0070421">
    <property type="term" value="C:DNA ligase III-XRCC1 complex"/>
    <property type="evidence" value="ECO:0007669"/>
    <property type="project" value="TreeGrafter"/>
</dbReference>
<dbReference type="InterPro" id="IPR012340">
    <property type="entry name" value="NA-bd_OB-fold"/>
</dbReference>
<dbReference type="PROSITE" id="PS00697">
    <property type="entry name" value="DNA_LIGASE_A1"/>
    <property type="match status" value="1"/>
</dbReference>
<dbReference type="PhylomeDB" id="T1IZP4"/>
<feature type="domain" description="BRCT" evidence="24">
    <location>
        <begin position="859"/>
        <end position="948"/>
    </location>
</feature>
<dbReference type="GO" id="GO:0006310">
    <property type="term" value="P:DNA recombination"/>
    <property type="evidence" value="ECO:0007669"/>
    <property type="project" value="UniProtKB-KW"/>
</dbReference>
<dbReference type="InterPro" id="IPR031916">
    <property type="entry name" value="LIG3_BRCT"/>
</dbReference>
<evidence type="ECO:0000313" key="26">
    <source>
        <dbReference type="Proteomes" id="UP000014500"/>
    </source>
</evidence>
<dbReference type="GO" id="GO:0051301">
    <property type="term" value="P:cell division"/>
    <property type="evidence" value="ECO:0007669"/>
    <property type="project" value="UniProtKB-KW"/>
</dbReference>
<dbReference type="OMA" id="GRWCTVT"/>
<dbReference type="Pfam" id="PF10283">
    <property type="entry name" value="zf-CCHH"/>
    <property type="match status" value="1"/>
</dbReference>
<evidence type="ECO:0000256" key="17">
    <source>
        <dbReference type="ARBA" id="ARBA00023306"/>
    </source>
</evidence>
<reference evidence="25" key="2">
    <citation type="submission" date="2015-02" db="UniProtKB">
        <authorList>
            <consortium name="EnsemblMetazoa"/>
        </authorList>
    </citation>
    <scope>IDENTIFICATION</scope>
</reference>
<feature type="domain" description="PARP-type" evidence="22">
    <location>
        <begin position="6"/>
        <end position="98"/>
    </location>
</feature>
<evidence type="ECO:0000259" key="24">
    <source>
        <dbReference type="PROSITE" id="PS50172"/>
    </source>
</evidence>
<evidence type="ECO:0000256" key="8">
    <source>
        <dbReference type="ARBA" id="ARBA00022741"/>
    </source>
</evidence>
<feature type="compositionally biased region" description="Basic and acidic residues" evidence="21">
    <location>
        <begin position="750"/>
        <end position="761"/>
    </location>
</feature>
<evidence type="ECO:0000313" key="25">
    <source>
        <dbReference type="EnsemblMetazoa" id="SMAR006726-PA"/>
    </source>
</evidence>
<dbReference type="GO" id="GO:0005524">
    <property type="term" value="F:ATP binding"/>
    <property type="evidence" value="ECO:0007669"/>
    <property type="project" value="UniProtKB-KW"/>
</dbReference>
<feature type="compositionally biased region" description="Basic residues" evidence="21">
    <location>
        <begin position="778"/>
        <end position="789"/>
    </location>
</feature>
<dbReference type="NCBIfam" id="TIGR00574">
    <property type="entry name" value="dnl1"/>
    <property type="match status" value="1"/>
</dbReference>
<dbReference type="PROSITE" id="PS00333">
    <property type="entry name" value="DNA_LIGASE_A2"/>
    <property type="match status" value="1"/>
</dbReference>
<dbReference type="Gene3D" id="3.40.50.10190">
    <property type="entry name" value="BRCT domain"/>
    <property type="match status" value="1"/>
</dbReference>